<reference evidence="13 14" key="1">
    <citation type="journal article" date="2003" name="Proc. Natl. Acad. Sci. U.S.A.">
        <title>The genome sequence of Blochmannia floridanus: comparative analysis of reduced genomes.</title>
        <authorList>
            <person name="Gil R."/>
            <person name="Silva F.J."/>
            <person name="Zientz E."/>
            <person name="Delmotte F."/>
            <person name="Gonzalez-Candelas F."/>
            <person name="Latorre A."/>
            <person name="Rausell C."/>
            <person name="Kramerbeek J."/>
            <person name="Gadau J."/>
            <person name="Hoelldobler B."/>
            <person name="van Ham R.C.H.J."/>
            <person name="Gross R."/>
            <person name="Moya A."/>
        </authorList>
    </citation>
    <scope>NUCLEOTIDE SEQUENCE [LARGE SCALE GENOMIC DNA]</scope>
</reference>
<evidence type="ECO:0000256" key="10">
    <source>
        <dbReference type="ARBA" id="ARBA00026068"/>
    </source>
</evidence>
<dbReference type="GO" id="GO:0030428">
    <property type="term" value="C:cell septum"/>
    <property type="evidence" value="ECO:0007669"/>
    <property type="project" value="TreeGrafter"/>
</dbReference>
<dbReference type="PANTHER" id="PTHR34981">
    <property type="entry name" value="CELL DIVISION PROTEIN ZAPA"/>
    <property type="match status" value="1"/>
</dbReference>
<dbReference type="Gene3D" id="3.30.160.880">
    <property type="entry name" value="Cell division protein ZapA protomer, N-terminal domain"/>
    <property type="match status" value="1"/>
</dbReference>
<dbReference type="EMBL" id="BX248583">
    <property type="protein sequence ID" value="CAD83329.1"/>
    <property type="molecule type" value="Genomic_DNA"/>
</dbReference>
<dbReference type="Gene3D" id="1.20.5.50">
    <property type="match status" value="1"/>
</dbReference>
<dbReference type="GO" id="GO:0043093">
    <property type="term" value="P:FtsZ-dependent cytokinesis"/>
    <property type="evidence" value="ECO:0007669"/>
    <property type="project" value="TreeGrafter"/>
</dbReference>
<evidence type="ECO:0000256" key="7">
    <source>
        <dbReference type="ARBA" id="ARBA00023210"/>
    </source>
</evidence>
<sequence>MSEQPIDIQIFGKTLRINCPPHQKKDLNKAVEDLTQRLQNLKIRTKVTNSEQLIFITALNICYELTQEKLKTIEYATNIRQHLTTIQKTINQALEEHDKITECSHTILEYSKDI</sequence>
<accession>Q7VRF9</accession>
<protein>
    <recommendedName>
        <fullName evidence="3">Cell division protein ZapA</fullName>
    </recommendedName>
    <alternativeName>
        <fullName evidence="11">Z ring-associated protein ZapA</fullName>
    </alternativeName>
</protein>
<dbReference type="GO" id="GO:0032153">
    <property type="term" value="C:cell division site"/>
    <property type="evidence" value="ECO:0007669"/>
    <property type="project" value="TreeGrafter"/>
</dbReference>
<dbReference type="OrthoDB" id="5917174at2"/>
<evidence type="ECO:0000256" key="11">
    <source>
        <dbReference type="ARBA" id="ARBA00033158"/>
    </source>
</evidence>
<dbReference type="SUPFAM" id="SSF102829">
    <property type="entry name" value="Cell division protein ZapA-like"/>
    <property type="match status" value="1"/>
</dbReference>
<dbReference type="InterPro" id="IPR036192">
    <property type="entry name" value="Cell_div_ZapA-like_sf"/>
</dbReference>
<gene>
    <name evidence="13" type="primary">ygfE</name>
    <name evidence="13" type="ordered locus">Bfl258</name>
</gene>
<dbReference type="Pfam" id="PF05164">
    <property type="entry name" value="ZapA"/>
    <property type="match status" value="1"/>
</dbReference>
<dbReference type="PANTHER" id="PTHR34981:SF1">
    <property type="entry name" value="CELL DIVISION PROTEIN ZAPA"/>
    <property type="match status" value="1"/>
</dbReference>
<dbReference type="HOGENOM" id="CLU_116623_3_0_6"/>
<evidence type="ECO:0000313" key="14">
    <source>
        <dbReference type="Proteomes" id="UP000002192"/>
    </source>
</evidence>
<feature type="coiled-coil region" evidence="12">
    <location>
        <begin position="24"/>
        <end position="51"/>
    </location>
</feature>
<evidence type="ECO:0000256" key="4">
    <source>
        <dbReference type="ARBA" id="ARBA00022490"/>
    </source>
</evidence>
<evidence type="ECO:0000256" key="8">
    <source>
        <dbReference type="ARBA" id="ARBA00023306"/>
    </source>
</evidence>
<evidence type="ECO:0000256" key="6">
    <source>
        <dbReference type="ARBA" id="ARBA00023054"/>
    </source>
</evidence>
<keyword evidence="5 13" id="KW-0132">Cell division</keyword>
<evidence type="ECO:0000256" key="2">
    <source>
        <dbReference type="ARBA" id="ARBA00010074"/>
    </source>
</evidence>
<organism evidence="13 14">
    <name type="scientific">Blochmanniella floridana</name>
    <dbReference type="NCBI Taxonomy" id="203907"/>
    <lineage>
        <taxon>Bacteria</taxon>
        <taxon>Pseudomonadati</taxon>
        <taxon>Pseudomonadota</taxon>
        <taxon>Gammaproteobacteria</taxon>
        <taxon>Enterobacterales</taxon>
        <taxon>Enterobacteriaceae</taxon>
        <taxon>ant endosymbionts</taxon>
        <taxon>Candidatus Blochmanniella</taxon>
    </lineage>
</organism>
<evidence type="ECO:0000313" key="13">
    <source>
        <dbReference type="EMBL" id="CAD83329.1"/>
    </source>
</evidence>
<dbReference type="STRING" id="203907.Bfl258"/>
<dbReference type="GO" id="GO:0000921">
    <property type="term" value="P:septin ring assembly"/>
    <property type="evidence" value="ECO:0007669"/>
    <property type="project" value="TreeGrafter"/>
</dbReference>
<comment type="subcellular location">
    <subcellularLocation>
        <location evidence="1">Cytoplasm</location>
    </subcellularLocation>
</comment>
<dbReference type="eggNOG" id="COG3027">
    <property type="taxonomic scope" value="Bacteria"/>
</dbReference>
<dbReference type="KEGG" id="bfl:Bfl258"/>
<comment type="subunit">
    <text evidence="10">Homodimer. Interacts with FtsZ.</text>
</comment>
<evidence type="ECO:0000256" key="3">
    <source>
        <dbReference type="ARBA" id="ARBA00015195"/>
    </source>
</evidence>
<dbReference type="GO" id="GO:0000917">
    <property type="term" value="P:division septum assembly"/>
    <property type="evidence" value="ECO:0007669"/>
    <property type="project" value="UniProtKB-KW"/>
</dbReference>
<keyword evidence="4" id="KW-0963">Cytoplasm</keyword>
<evidence type="ECO:0000256" key="9">
    <source>
        <dbReference type="ARBA" id="ARBA00024910"/>
    </source>
</evidence>
<evidence type="ECO:0000256" key="1">
    <source>
        <dbReference type="ARBA" id="ARBA00004496"/>
    </source>
</evidence>
<evidence type="ECO:0000256" key="5">
    <source>
        <dbReference type="ARBA" id="ARBA00022618"/>
    </source>
</evidence>
<comment type="function">
    <text evidence="9">Activator of cell division through the inhibition of FtsZ GTPase activity, therefore promoting FtsZ assembly into bundles of protofilaments necessary for the formation of the division Z ring. It is recruited early at mid-cell but it is not essential for cell division.</text>
</comment>
<keyword evidence="7" id="KW-0717">Septation</keyword>
<dbReference type="InterPro" id="IPR042233">
    <property type="entry name" value="Cell_div_ZapA_N"/>
</dbReference>
<keyword evidence="14" id="KW-1185">Reference proteome</keyword>
<dbReference type="NCBIfam" id="NF008209">
    <property type="entry name" value="PRK10972.1"/>
    <property type="match status" value="1"/>
</dbReference>
<dbReference type="AlphaFoldDB" id="Q7VRF9"/>
<evidence type="ECO:0000256" key="12">
    <source>
        <dbReference type="SAM" id="Coils"/>
    </source>
</evidence>
<dbReference type="Proteomes" id="UP000002192">
    <property type="component" value="Chromosome"/>
</dbReference>
<dbReference type="InterPro" id="IPR007838">
    <property type="entry name" value="Cell_div_ZapA-like"/>
</dbReference>
<comment type="similarity">
    <text evidence="2">Belongs to the ZapA family. Type 1 subfamily.</text>
</comment>
<proteinExistence type="inferred from homology"/>
<dbReference type="GO" id="GO:0005829">
    <property type="term" value="C:cytosol"/>
    <property type="evidence" value="ECO:0007669"/>
    <property type="project" value="TreeGrafter"/>
</dbReference>
<keyword evidence="6 12" id="KW-0175">Coiled coil</keyword>
<keyword evidence="8" id="KW-0131">Cell cycle</keyword>
<name>Q7VRF9_BLOFL</name>